<dbReference type="InterPro" id="IPR036866">
    <property type="entry name" value="RibonucZ/Hydroxyglut_hydro"/>
</dbReference>
<reference evidence="3" key="1">
    <citation type="submission" date="2016-10" db="EMBL/GenBank/DDBJ databases">
        <title>Sequence of Gallionella enrichment culture.</title>
        <authorList>
            <person name="Poehlein A."/>
            <person name="Muehling M."/>
            <person name="Daniel R."/>
        </authorList>
    </citation>
    <scope>NUCLEOTIDE SEQUENCE</scope>
</reference>
<evidence type="ECO:0000256" key="1">
    <source>
        <dbReference type="ARBA" id="ARBA00022801"/>
    </source>
</evidence>
<gene>
    <name evidence="3" type="ORF">GALL_104970</name>
</gene>
<dbReference type="GO" id="GO:0016787">
    <property type="term" value="F:hydrolase activity"/>
    <property type="evidence" value="ECO:0007669"/>
    <property type="project" value="UniProtKB-KW"/>
</dbReference>
<dbReference type="SUPFAM" id="SSF56281">
    <property type="entry name" value="Metallo-hydrolase/oxidoreductase"/>
    <property type="match status" value="1"/>
</dbReference>
<dbReference type="InterPro" id="IPR050114">
    <property type="entry name" value="UPF0173_UPF0282_UlaG_hydrolase"/>
</dbReference>
<dbReference type="Gene3D" id="3.60.15.10">
    <property type="entry name" value="Ribonuclease Z/Hydroxyacylglutathione hydrolase-like"/>
    <property type="match status" value="1"/>
</dbReference>
<dbReference type="NCBIfam" id="NF001911">
    <property type="entry name" value="PRK00685.1"/>
    <property type="match status" value="1"/>
</dbReference>
<comment type="caution">
    <text evidence="3">The sequence shown here is derived from an EMBL/GenBank/DDBJ whole genome shotgun (WGS) entry which is preliminary data.</text>
</comment>
<dbReference type="SMART" id="SM00849">
    <property type="entry name" value="Lactamase_B"/>
    <property type="match status" value="1"/>
</dbReference>
<evidence type="ECO:0000313" key="3">
    <source>
        <dbReference type="EMBL" id="OIR07241.1"/>
    </source>
</evidence>
<name>A0A1J5SFM3_9ZZZZ</name>
<dbReference type="EMBL" id="MLJW01000038">
    <property type="protein sequence ID" value="OIR07241.1"/>
    <property type="molecule type" value="Genomic_DNA"/>
</dbReference>
<feature type="domain" description="Metallo-beta-lactamase" evidence="2">
    <location>
        <begin position="7"/>
        <end position="192"/>
    </location>
</feature>
<dbReference type="PANTHER" id="PTHR43546">
    <property type="entry name" value="UPF0173 METAL-DEPENDENT HYDROLASE MJ1163-RELATED"/>
    <property type="match status" value="1"/>
</dbReference>
<accession>A0A1J5SFM3</accession>
<protein>
    <submittedName>
        <fullName evidence="3">Metal-dependent hydrolase</fullName>
    </submittedName>
</protein>
<dbReference type="InterPro" id="IPR001279">
    <property type="entry name" value="Metallo-B-lactamas"/>
</dbReference>
<dbReference type="Pfam" id="PF13483">
    <property type="entry name" value="Lactamase_B_3"/>
    <property type="match status" value="1"/>
</dbReference>
<keyword evidence="1 3" id="KW-0378">Hydrolase</keyword>
<dbReference type="PANTHER" id="PTHR43546:SF3">
    <property type="entry name" value="UPF0173 METAL-DEPENDENT HYDROLASE MJ1163"/>
    <property type="match status" value="1"/>
</dbReference>
<organism evidence="3">
    <name type="scientific">mine drainage metagenome</name>
    <dbReference type="NCBI Taxonomy" id="410659"/>
    <lineage>
        <taxon>unclassified sequences</taxon>
        <taxon>metagenomes</taxon>
        <taxon>ecological metagenomes</taxon>
    </lineage>
</organism>
<dbReference type="HAMAP" id="MF_00457">
    <property type="entry name" value="UPF0173"/>
    <property type="match status" value="1"/>
</dbReference>
<dbReference type="AlphaFoldDB" id="A0A1J5SFM3"/>
<sequence>MRIRYLGHSCFYLEAAGKRFIFDPFVRQNPAAAQGLDIATLPCDYILVSHGHDDHSSDAEPFARAHGAQIVSNFEITEYFAARGLKTIGLNPGGACRLPFGRIKLTLAHHSSSFEGPGGPIYMGSPCGILLEIEGRRIYHAGDTALFLDMQLIGRGGLDLAMIPIGDTFTMGPDDALDALDFLQPALAIPMHYNTWPPIMQDAHDFEWRASERGHRVRPLKPGEWTEF</sequence>
<proteinExistence type="inferred from homology"/>
<dbReference type="InterPro" id="IPR022877">
    <property type="entry name" value="UPF0173"/>
</dbReference>
<evidence type="ECO:0000259" key="2">
    <source>
        <dbReference type="SMART" id="SM00849"/>
    </source>
</evidence>